<proteinExistence type="predicted"/>
<sequence>MSNPKVRVVLILVGIVFLKSNGNHREVMATRTATRVSVCPRNEKEWLKASKRLNCSDISPVNRYHCLPADNLTTLLEFCYNRTRPQVVKGLCMVFIEKINIVNHYDCSKFNEGCPNKSHYSNEMYRFPACFEIDPTQHCYKAEVSCQQFTRFLTDDLNTTLSTLVNDTSYSPTADTDVEIFYPLVIILPVLFLLGLIIIFVAWKMRHRLKKTHNNNEKKQTDERKSLLDTEPFENFEDDISKMGIDCLLQRLPSDQERLLMIAKKLKIPEEILYWSLENREKFVKSMKIGNISVYNGRGMVIGCARAGKSTLVKKLKGEKDLNTTSTSGIEVHSHLFKLHKNESTITVCPDKEKNKACLCITPTTLENIEGNKKEASFSVQDEKILEQSKATNSLQTKQNEDLDGRPSSSKLSSNLNVNEKSDAMHSADTAKQSQQHDNDLTLSVDMFQENEINNAKVDEKVDLSDCKPSVSTNNLKMLSLLDFAGHSAYYACHHIFFSPRAFFILVVDMTKELASVASEACKENDLIYSNWTYADYIRYWLGSIHTYSSKEAPVILVLSHAEDNRGDKKKALEYYFKICNCLPAELLPHVDRSRVFSVEKNSDKNMEDLKTCIASTMKSENHWGEIVPISWTKLESILKTLQESCNIYIFSNLLKDVQNENDIDINNEEELITALTFFNETGVILFQSEIKDIIVLNVQWFVDAFKCIIVDETHIDIKDKGDFVEFDELNDHGILSNKLLTKLWKTGTFSEHKISLIFHMKQLDMLAELSKEMWYVPCMNKQKYSCGILENCNVSSTLCFLFQFLPVVIYHRLVVSCINNLGMKPWKSAERMSIFHSVTILCCNDLNHRVLIGICDNKERTHREHPYSIEIQANVTKPKKIDNQMTFKLKANIRQILVELTQAFPFYKKQNPFPIGYRCRIKPFSGNSDGHIMKEDDMSTSNLECSRCRPVHVVDLPSILYFWQDGVESRKSDMNKKDEDEYINQGVHVTTDNKTVGQREDRESTSLKNSQDETINSSTQPTLVPTVSNDENTHVDSLASVLAGHIKDEYINQGVTTDNKTVGQREDRESTSLKNSQDETINSSTQPTLVPTVSNDENTHVDSLVSVLAGHIKDNVVEARATASGKGTECELKIIPSFSSFDTDSTRDNNITPKSSLDRSKSLQSDLEKRLETFKNYPENAVKDKKELADNGFMYIGDGKNDKVQCVFCRIIFYQWEEADDITSEHRMGSRTCKRVMELDHKNFRGQLDGGMTLIDRILTQNPSSEGRVPVMKDPSLRLESFKYWTFSNKEKPSPEAFSEAGLFYTGKGDHTQCWFCGNLLEEWEPGDVPKEEHDKTFPDCGLVFRDEGSSGQTVML</sequence>
<dbReference type="Gene3D" id="3.40.50.300">
    <property type="entry name" value="P-loop containing nucleotide triphosphate hydrolases"/>
    <property type="match status" value="1"/>
</dbReference>
<keyword evidence="2" id="KW-0472">Membrane</keyword>
<dbReference type="RefSeq" id="XP_022287912.1">
    <property type="nucleotide sequence ID" value="XM_022432204.1"/>
</dbReference>
<evidence type="ECO:0000256" key="3">
    <source>
        <dbReference type="SAM" id="SignalP"/>
    </source>
</evidence>
<reference evidence="5" key="1">
    <citation type="submission" date="2025-08" db="UniProtKB">
        <authorList>
            <consortium name="RefSeq"/>
        </authorList>
    </citation>
    <scope>IDENTIFICATION</scope>
    <source>
        <tissue evidence="5">Whole sample</tissue>
    </source>
</reference>
<dbReference type="Gene3D" id="1.10.1170.10">
    <property type="entry name" value="Inhibitor Of Apoptosis Protein (2mihbC-IAP-1), Chain A"/>
    <property type="match status" value="2"/>
</dbReference>
<feature type="region of interest" description="Disordered" evidence="1">
    <location>
        <begin position="1144"/>
        <end position="1164"/>
    </location>
</feature>
<feature type="chain" id="PRO_5034215139" evidence="3">
    <location>
        <begin position="23"/>
        <end position="1358"/>
    </location>
</feature>
<gene>
    <name evidence="5" type="primary">LOC111100394</name>
</gene>
<dbReference type="GeneID" id="111100394"/>
<feature type="region of interest" description="Disordered" evidence="1">
    <location>
        <begin position="390"/>
        <end position="415"/>
    </location>
</feature>
<dbReference type="PANTHER" id="PTHR10044:SF139">
    <property type="entry name" value="DEATH-ASSOCIATED INHIBITOR OF APOPTOSIS 2"/>
    <property type="match status" value="1"/>
</dbReference>
<evidence type="ECO:0000313" key="5">
    <source>
        <dbReference type="RefSeq" id="XP_022287912.1"/>
    </source>
</evidence>
<dbReference type="SUPFAM" id="SSF57924">
    <property type="entry name" value="Inhibitor of apoptosis (IAP) repeat"/>
    <property type="match status" value="2"/>
</dbReference>
<protein>
    <submittedName>
        <fullName evidence="5">Uncharacterized protein LOC111100394 isoform X1</fullName>
    </submittedName>
</protein>
<feature type="region of interest" description="Disordered" evidence="1">
    <location>
        <begin position="990"/>
        <end position="1032"/>
    </location>
</feature>
<dbReference type="Proteomes" id="UP000694844">
    <property type="component" value="Chromosome 6"/>
</dbReference>
<feature type="region of interest" description="Disordered" evidence="1">
    <location>
        <begin position="1058"/>
        <end position="1096"/>
    </location>
</feature>
<dbReference type="SMART" id="SM00238">
    <property type="entry name" value="BIR"/>
    <property type="match status" value="2"/>
</dbReference>
<feature type="signal peptide" evidence="3">
    <location>
        <begin position="1"/>
        <end position="22"/>
    </location>
</feature>
<feature type="transmembrane region" description="Helical" evidence="2">
    <location>
        <begin position="180"/>
        <end position="203"/>
    </location>
</feature>
<feature type="compositionally biased region" description="Polar residues" evidence="1">
    <location>
        <begin position="1073"/>
        <end position="1096"/>
    </location>
</feature>
<dbReference type="SUPFAM" id="SSF52540">
    <property type="entry name" value="P-loop containing nucleoside triphosphate hydrolases"/>
    <property type="match status" value="1"/>
</dbReference>
<evidence type="ECO:0000256" key="2">
    <source>
        <dbReference type="SAM" id="Phobius"/>
    </source>
</evidence>
<dbReference type="PROSITE" id="PS50143">
    <property type="entry name" value="BIR_REPEAT_2"/>
    <property type="match status" value="2"/>
</dbReference>
<keyword evidence="2" id="KW-0812">Transmembrane</keyword>
<name>A0A8B8A8X6_CRAVI</name>
<dbReference type="InterPro" id="IPR027417">
    <property type="entry name" value="P-loop_NTPase"/>
</dbReference>
<keyword evidence="2" id="KW-1133">Transmembrane helix</keyword>
<dbReference type="GO" id="GO:0005737">
    <property type="term" value="C:cytoplasm"/>
    <property type="evidence" value="ECO:0007669"/>
    <property type="project" value="TreeGrafter"/>
</dbReference>
<dbReference type="KEGG" id="cvn:111100394"/>
<keyword evidence="4" id="KW-1185">Reference proteome</keyword>
<dbReference type="Pfam" id="PF00653">
    <property type="entry name" value="BIR"/>
    <property type="match status" value="2"/>
</dbReference>
<dbReference type="GO" id="GO:0005634">
    <property type="term" value="C:nucleus"/>
    <property type="evidence" value="ECO:0007669"/>
    <property type="project" value="TreeGrafter"/>
</dbReference>
<dbReference type="PANTHER" id="PTHR10044">
    <property type="entry name" value="INHIBITOR OF APOPTOSIS"/>
    <property type="match status" value="1"/>
</dbReference>
<keyword evidence="3" id="KW-0732">Signal</keyword>
<dbReference type="CDD" id="cd00022">
    <property type="entry name" value="BIR"/>
    <property type="match status" value="2"/>
</dbReference>
<dbReference type="OrthoDB" id="5962960at2759"/>
<feature type="compositionally biased region" description="Polar residues" evidence="1">
    <location>
        <begin position="1007"/>
        <end position="1031"/>
    </location>
</feature>
<accession>A0A8B8A8X6</accession>
<evidence type="ECO:0000256" key="1">
    <source>
        <dbReference type="SAM" id="MobiDB-lite"/>
    </source>
</evidence>
<dbReference type="InterPro" id="IPR050784">
    <property type="entry name" value="IAP"/>
</dbReference>
<evidence type="ECO:0000313" key="4">
    <source>
        <dbReference type="Proteomes" id="UP000694844"/>
    </source>
</evidence>
<dbReference type="InterPro" id="IPR001370">
    <property type="entry name" value="BIR_rpt"/>
</dbReference>
<organism evidence="4 5">
    <name type="scientific">Crassostrea virginica</name>
    <name type="common">Eastern oyster</name>
    <dbReference type="NCBI Taxonomy" id="6565"/>
    <lineage>
        <taxon>Eukaryota</taxon>
        <taxon>Metazoa</taxon>
        <taxon>Spiralia</taxon>
        <taxon>Lophotrochozoa</taxon>
        <taxon>Mollusca</taxon>
        <taxon>Bivalvia</taxon>
        <taxon>Autobranchia</taxon>
        <taxon>Pteriomorphia</taxon>
        <taxon>Ostreida</taxon>
        <taxon>Ostreoidea</taxon>
        <taxon>Ostreidae</taxon>
        <taxon>Crassostrea</taxon>
    </lineage>
</organism>